<sequence length="203" mass="23247">MVFVSRLLLEKCREQQRDASFAFIDLTKALDTISRPLLWNVLQRYGCPPKLLAMLRKFHDGMQSRVTLGFDHSDYCNVQVGVEQGCVLAPVLFNVFLVDVTLLSRYDLNLDDGIPLRYRHDGSLFNLRRVKSLTKTQSTTLFELQYAEDCEALVHEPSRLQQNLDIVGNAYRRPGLQTSMTQSVTNVSLLHTTIYECLYPSQV</sequence>
<dbReference type="Pfam" id="PF00078">
    <property type="entry name" value="RVT_1"/>
    <property type="match status" value="1"/>
</dbReference>
<name>A0AA36AK18_OCTVU</name>
<gene>
    <name evidence="2" type="ORF">OCTVUL_1B013366</name>
</gene>
<evidence type="ECO:0000313" key="3">
    <source>
        <dbReference type="Proteomes" id="UP001162480"/>
    </source>
</evidence>
<protein>
    <recommendedName>
        <fullName evidence="1">Reverse transcriptase domain-containing protein</fullName>
    </recommendedName>
</protein>
<dbReference type="AlphaFoldDB" id="A0AA36AK18"/>
<feature type="domain" description="Reverse transcriptase" evidence="1">
    <location>
        <begin position="10"/>
        <end position="180"/>
    </location>
</feature>
<proteinExistence type="predicted"/>
<evidence type="ECO:0000259" key="1">
    <source>
        <dbReference type="Pfam" id="PF00078"/>
    </source>
</evidence>
<keyword evidence="3" id="KW-1185">Reference proteome</keyword>
<dbReference type="InterPro" id="IPR000477">
    <property type="entry name" value="RT_dom"/>
</dbReference>
<dbReference type="Proteomes" id="UP001162480">
    <property type="component" value="Chromosome 2"/>
</dbReference>
<dbReference type="PANTHER" id="PTHR47027">
    <property type="entry name" value="REVERSE TRANSCRIPTASE DOMAIN-CONTAINING PROTEIN"/>
    <property type="match status" value="1"/>
</dbReference>
<reference evidence="2" key="1">
    <citation type="submission" date="2023-08" db="EMBL/GenBank/DDBJ databases">
        <authorList>
            <person name="Alioto T."/>
            <person name="Alioto T."/>
            <person name="Gomez Garrido J."/>
        </authorList>
    </citation>
    <scope>NUCLEOTIDE SEQUENCE</scope>
</reference>
<organism evidence="2 3">
    <name type="scientific">Octopus vulgaris</name>
    <name type="common">Common octopus</name>
    <dbReference type="NCBI Taxonomy" id="6645"/>
    <lineage>
        <taxon>Eukaryota</taxon>
        <taxon>Metazoa</taxon>
        <taxon>Spiralia</taxon>
        <taxon>Lophotrochozoa</taxon>
        <taxon>Mollusca</taxon>
        <taxon>Cephalopoda</taxon>
        <taxon>Coleoidea</taxon>
        <taxon>Octopodiformes</taxon>
        <taxon>Octopoda</taxon>
        <taxon>Incirrata</taxon>
        <taxon>Octopodidae</taxon>
        <taxon>Octopus</taxon>
    </lineage>
</organism>
<dbReference type="PANTHER" id="PTHR47027:SF20">
    <property type="entry name" value="REVERSE TRANSCRIPTASE-LIKE PROTEIN WITH RNA-DIRECTED DNA POLYMERASE DOMAIN"/>
    <property type="match status" value="1"/>
</dbReference>
<dbReference type="EMBL" id="OX597815">
    <property type="protein sequence ID" value="CAI9717601.1"/>
    <property type="molecule type" value="Genomic_DNA"/>
</dbReference>
<evidence type="ECO:0000313" key="2">
    <source>
        <dbReference type="EMBL" id="CAI9717601.1"/>
    </source>
</evidence>
<accession>A0AA36AK18</accession>